<keyword evidence="2" id="KW-0813">Transport</keyword>
<evidence type="ECO:0000256" key="3">
    <source>
        <dbReference type="ARBA" id="ARBA00022741"/>
    </source>
</evidence>
<protein>
    <submittedName>
        <fullName evidence="7">ABC transporter ATP-binding protein</fullName>
    </submittedName>
</protein>
<keyword evidence="8" id="KW-1185">Reference proteome</keyword>
<sequence length="316" mass="32920">MTKSAVSEAVATDAETPAVSCDDLVKSFGRVEAVRGVRFAVRPGETVAVLGPNGAGKSTTVHMMLGLFPPDAGSIELFGMPPEKAVRAGRVGAMLQEGQLVPRVTVGELVGFVAGTYGSQAPAVSHTLELAQIADLAGRRVDKLSGGQMQRVRFALALAGGARLVVLDEPTAALDVESRRQLWKAMRDYAEKGNTVVFTTHYLEEADDNADRIIVIAKGKVIADGPAEEIKKAAGGRTVAFRHEDQDLDRLAGLPGVNEVRVLHGRVVLTTTDSDATVAALAGAGVPMRDLEVAGADLEDAFVALTSASAEGGAGR</sequence>
<dbReference type="Proteomes" id="UP000483004">
    <property type="component" value="Unassembled WGS sequence"/>
</dbReference>
<dbReference type="InterPro" id="IPR027417">
    <property type="entry name" value="P-loop_NTPase"/>
</dbReference>
<proteinExistence type="predicted"/>
<dbReference type="RefSeq" id="WP_151540831.1">
    <property type="nucleotide sequence ID" value="NZ_WBMR01000037.1"/>
</dbReference>
<dbReference type="InterPro" id="IPR003593">
    <property type="entry name" value="AAA+_ATPase"/>
</dbReference>
<dbReference type="PROSITE" id="PS50893">
    <property type="entry name" value="ABC_TRANSPORTER_2"/>
    <property type="match status" value="1"/>
</dbReference>
<evidence type="ECO:0000256" key="4">
    <source>
        <dbReference type="ARBA" id="ARBA00022840"/>
    </source>
</evidence>
<dbReference type="EMBL" id="WBMR01000037">
    <property type="protein sequence ID" value="KAB2381584.1"/>
    <property type="molecule type" value="Genomic_DNA"/>
</dbReference>
<dbReference type="PANTHER" id="PTHR42711:SF17">
    <property type="entry name" value="ABC TRANSPORTER ATP-BINDING PROTEIN"/>
    <property type="match status" value="1"/>
</dbReference>
<name>A0A6L3VWA9_9ACTN</name>
<dbReference type="Pfam" id="PF00005">
    <property type="entry name" value="ABC_tran"/>
    <property type="match status" value="1"/>
</dbReference>
<accession>A0A6L3VWA9</accession>
<evidence type="ECO:0000313" key="7">
    <source>
        <dbReference type="EMBL" id="KAB2381584.1"/>
    </source>
</evidence>
<reference evidence="7 8" key="1">
    <citation type="submission" date="2019-09" db="EMBL/GenBank/DDBJ databases">
        <title>Actinomadura physcomitrii sp. nov., a novel actinomycete isolated from moss [Physcomitrium sphaericum (Ludw) Fuernr].</title>
        <authorList>
            <person name="Liu C."/>
            <person name="Zhuang X."/>
        </authorList>
    </citation>
    <scope>NUCLEOTIDE SEQUENCE [LARGE SCALE GENOMIC DNA]</scope>
    <source>
        <strain evidence="7 8">CYP1-1B</strain>
    </source>
</reference>
<keyword evidence="5" id="KW-0046">Antibiotic resistance</keyword>
<evidence type="ECO:0000256" key="2">
    <source>
        <dbReference type="ARBA" id="ARBA00022448"/>
    </source>
</evidence>
<evidence type="ECO:0000256" key="5">
    <source>
        <dbReference type="ARBA" id="ARBA00023251"/>
    </source>
</evidence>
<organism evidence="7 8">
    <name type="scientific">Actinomadura montaniterrae</name>
    <dbReference type="NCBI Taxonomy" id="1803903"/>
    <lineage>
        <taxon>Bacteria</taxon>
        <taxon>Bacillati</taxon>
        <taxon>Actinomycetota</taxon>
        <taxon>Actinomycetes</taxon>
        <taxon>Streptosporangiales</taxon>
        <taxon>Thermomonosporaceae</taxon>
        <taxon>Actinomadura</taxon>
    </lineage>
</organism>
<dbReference type="GO" id="GO:0005524">
    <property type="term" value="F:ATP binding"/>
    <property type="evidence" value="ECO:0007669"/>
    <property type="project" value="UniProtKB-KW"/>
</dbReference>
<evidence type="ECO:0000256" key="1">
    <source>
        <dbReference type="ARBA" id="ARBA00004202"/>
    </source>
</evidence>
<feature type="domain" description="ABC transporter" evidence="6">
    <location>
        <begin position="19"/>
        <end position="243"/>
    </location>
</feature>
<dbReference type="CDD" id="cd03230">
    <property type="entry name" value="ABC_DR_subfamily_A"/>
    <property type="match status" value="1"/>
</dbReference>
<dbReference type="GO" id="GO:0016887">
    <property type="term" value="F:ATP hydrolysis activity"/>
    <property type="evidence" value="ECO:0007669"/>
    <property type="project" value="InterPro"/>
</dbReference>
<dbReference type="Gene3D" id="3.40.50.300">
    <property type="entry name" value="P-loop containing nucleotide triphosphate hydrolases"/>
    <property type="match status" value="1"/>
</dbReference>
<dbReference type="SMART" id="SM00382">
    <property type="entry name" value="AAA"/>
    <property type="match status" value="1"/>
</dbReference>
<dbReference type="InterPro" id="IPR017871">
    <property type="entry name" value="ABC_transporter-like_CS"/>
</dbReference>
<dbReference type="PANTHER" id="PTHR42711">
    <property type="entry name" value="ABC TRANSPORTER ATP-BINDING PROTEIN"/>
    <property type="match status" value="1"/>
</dbReference>
<evidence type="ECO:0000259" key="6">
    <source>
        <dbReference type="PROSITE" id="PS50893"/>
    </source>
</evidence>
<comment type="caution">
    <text evidence="7">The sequence shown here is derived from an EMBL/GenBank/DDBJ whole genome shotgun (WGS) entry which is preliminary data.</text>
</comment>
<keyword evidence="3" id="KW-0547">Nucleotide-binding</keyword>
<gene>
    <name evidence="7" type="ORF">F9B16_15830</name>
</gene>
<dbReference type="PROSITE" id="PS00211">
    <property type="entry name" value="ABC_TRANSPORTER_1"/>
    <property type="match status" value="1"/>
</dbReference>
<keyword evidence="4 7" id="KW-0067">ATP-binding</keyword>
<dbReference type="InterPro" id="IPR003439">
    <property type="entry name" value="ABC_transporter-like_ATP-bd"/>
</dbReference>
<dbReference type="InterPro" id="IPR050763">
    <property type="entry name" value="ABC_transporter_ATP-binding"/>
</dbReference>
<evidence type="ECO:0000313" key="8">
    <source>
        <dbReference type="Proteomes" id="UP000483004"/>
    </source>
</evidence>
<comment type="subcellular location">
    <subcellularLocation>
        <location evidence="1">Cell membrane</location>
        <topology evidence="1">Peripheral membrane protein</topology>
    </subcellularLocation>
</comment>
<dbReference type="SUPFAM" id="SSF52540">
    <property type="entry name" value="P-loop containing nucleoside triphosphate hydrolases"/>
    <property type="match status" value="1"/>
</dbReference>
<dbReference type="GO" id="GO:0046677">
    <property type="term" value="P:response to antibiotic"/>
    <property type="evidence" value="ECO:0007669"/>
    <property type="project" value="UniProtKB-KW"/>
</dbReference>
<dbReference type="GO" id="GO:0005886">
    <property type="term" value="C:plasma membrane"/>
    <property type="evidence" value="ECO:0007669"/>
    <property type="project" value="UniProtKB-SubCell"/>
</dbReference>
<dbReference type="AlphaFoldDB" id="A0A6L3VWA9"/>
<dbReference type="OrthoDB" id="9804819at2"/>